<dbReference type="EMBL" id="LJSN01000002">
    <property type="protein sequence ID" value="PNE42993.1"/>
    <property type="molecule type" value="Genomic_DNA"/>
</dbReference>
<dbReference type="SUPFAM" id="SSF51735">
    <property type="entry name" value="NAD(P)-binding Rossmann-fold domains"/>
    <property type="match status" value="1"/>
</dbReference>
<dbReference type="AlphaFoldDB" id="A0A2N8PPN3"/>
<feature type="domain" description="NAD-dependent epimerase/dehydratase" evidence="1">
    <location>
        <begin position="6"/>
        <end position="195"/>
    </location>
</feature>
<comment type="caution">
    <text evidence="2">The sequence shown here is derived from an EMBL/GenBank/DDBJ whole genome shotgun (WGS) entry which is preliminary data.</text>
</comment>
<evidence type="ECO:0000313" key="2">
    <source>
        <dbReference type="EMBL" id="PNE42993.1"/>
    </source>
</evidence>
<keyword evidence="3" id="KW-1185">Reference proteome</keyword>
<evidence type="ECO:0000259" key="1">
    <source>
        <dbReference type="Pfam" id="PF01370"/>
    </source>
</evidence>
<proteinExistence type="predicted"/>
<dbReference type="Pfam" id="PF01370">
    <property type="entry name" value="Epimerase"/>
    <property type="match status" value="1"/>
</dbReference>
<organism evidence="2 3">
    <name type="scientific">Streptomyces noursei</name>
    <name type="common">Streptomyces albulus</name>
    <dbReference type="NCBI Taxonomy" id="1971"/>
    <lineage>
        <taxon>Bacteria</taxon>
        <taxon>Bacillati</taxon>
        <taxon>Actinomycetota</taxon>
        <taxon>Actinomycetes</taxon>
        <taxon>Kitasatosporales</taxon>
        <taxon>Streptomycetaceae</taxon>
        <taxon>Streptomyces</taxon>
    </lineage>
</organism>
<evidence type="ECO:0000313" key="3">
    <source>
        <dbReference type="Proteomes" id="UP000236047"/>
    </source>
</evidence>
<protein>
    <submittedName>
        <fullName evidence="2">NAD-dependent epimerase</fullName>
    </submittedName>
</protein>
<gene>
    <name evidence="2" type="ORF">AOB60_06010</name>
</gene>
<dbReference type="InterPro" id="IPR001509">
    <property type="entry name" value="Epimerase_deHydtase"/>
</dbReference>
<dbReference type="Gene3D" id="3.40.50.720">
    <property type="entry name" value="NAD(P)-binding Rossmann-like Domain"/>
    <property type="match status" value="1"/>
</dbReference>
<dbReference type="InterPro" id="IPR036291">
    <property type="entry name" value="NAD(P)-bd_dom_sf"/>
</dbReference>
<dbReference type="Proteomes" id="UP000236047">
    <property type="component" value="Unassembled WGS sequence"/>
</dbReference>
<sequence>MPVVDLAGEGVSVRQITRRGSGVAHPSVERVAADVTDVGRLTELVEGADALINCAIPAYDRWVTDVPPFAAALLSTVERTGARYVMLGNLYGYGHVDGPITEDLPMAPVSAKGEARARMWLDALAAHEAGRASVTEVRAAAFLGAGAVSTFTLGIASQVLAGEVATYPGALDVPQCWSYDVDVARTLVAAARHERSWGRAWHAPAVNLPVRELTERFAQLTGAPTPRLERLDRAALTARAVEAPVLGEFVEMLYATENPHVLDSTETERVLGVSPTELDEVLSATARGAGFERQPGQPA</sequence>
<accession>A0A2N8PPN3</accession>
<name>A0A2N8PPN3_STRNR</name>
<reference evidence="3" key="1">
    <citation type="submission" date="2015-09" db="EMBL/GenBank/DDBJ databases">
        <authorList>
            <person name="Graham D.E."/>
            <person name="Mahan K.M."/>
            <person name="Klingeman D.M."/>
            <person name="Fida T."/>
            <person name="Giannone R.J."/>
            <person name="Hettich R.L."/>
            <person name="Parry R.J."/>
            <person name="Spain J.C."/>
        </authorList>
    </citation>
    <scope>NUCLEOTIDE SEQUENCE [LARGE SCALE GENOMIC DNA]</scope>
    <source>
        <strain evidence="3">JCM 4701</strain>
    </source>
</reference>